<dbReference type="InterPro" id="IPR045865">
    <property type="entry name" value="ACT-like_dom_sf"/>
</dbReference>
<dbReference type="PANTHER" id="PTHR40099">
    <property type="entry name" value="ACETOLACTATE SYNTHASE, SMALL SUBUNIT"/>
    <property type="match status" value="1"/>
</dbReference>
<dbReference type="SUPFAM" id="SSF55021">
    <property type="entry name" value="ACT-like"/>
    <property type="match status" value="1"/>
</dbReference>
<organism evidence="1">
    <name type="scientific">marine metagenome</name>
    <dbReference type="NCBI Taxonomy" id="408172"/>
    <lineage>
        <taxon>unclassified sequences</taxon>
        <taxon>metagenomes</taxon>
        <taxon>ecological metagenomes</taxon>
    </lineage>
</organism>
<dbReference type="AlphaFoldDB" id="A0A381Q6Z2"/>
<gene>
    <name evidence="1" type="ORF">METZ01_LOCUS27955</name>
</gene>
<protein>
    <recommendedName>
        <fullName evidence="2">ACT domain-containing protein</fullName>
    </recommendedName>
</protein>
<accession>A0A381Q6Z2</accession>
<sequence length="127" mass="13435">MAIRTELTLRLDNSPGSLARLCQTLKAEKVNVIAFNLESSGVLHLAPDNPVHAAGLFRREDYAVEEREVRYVSMPNSPGALGSTTSMLSAAGVNVNYAFASPANEQAMSALVIAVDDAQRAATTAGM</sequence>
<evidence type="ECO:0000313" key="1">
    <source>
        <dbReference type="EMBL" id="SUZ75101.1"/>
    </source>
</evidence>
<dbReference type="PANTHER" id="PTHR40099:SF1">
    <property type="entry name" value="ACETOLACTATE SYNTHASE, SMALL SUBUNIT"/>
    <property type="match status" value="1"/>
</dbReference>
<name>A0A381Q6Z2_9ZZZZ</name>
<evidence type="ECO:0008006" key="2">
    <source>
        <dbReference type="Google" id="ProtNLM"/>
    </source>
</evidence>
<proteinExistence type="predicted"/>
<reference evidence="1" key="1">
    <citation type="submission" date="2018-05" db="EMBL/GenBank/DDBJ databases">
        <authorList>
            <person name="Lanie J.A."/>
            <person name="Ng W.-L."/>
            <person name="Kazmierczak K.M."/>
            <person name="Andrzejewski T.M."/>
            <person name="Davidsen T.M."/>
            <person name="Wayne K.J."/>
            <person name="Tettelin H."/>
            <person name="Glass J.I."/>
            <person name="Rusch D."/>
            <person name="Podicherti R."/>
            <person name="Tsui H.-C.T."/>
            <person name="Winkler M.E."/>
        </authorList>
    </citation>
    <scope>NUCLEOTIDE SEQUENCE</scope>
</reference>
<dbReference type="Gene3D" id="3.30.2130.10">
    <property type="entry name" value="VC0802-like"/>
    <property type="match status" value="1"/>
</dbReference>
<dbReference type="EMBL" id="UINC01001233">
    <property type="protein sequence ID" value="SUZ75101.1"/>
    <property type="molecule type" value="Genomic_DNA"/>
</dbReference>